<reference evidence="1 2" key="1">
    <citation type="submission" date="2024-10" db="EMBL/GenBank/DDBJ databases">
        <title>The Natural Products Discovery Center: Release of the First 8490 Sequenced Strains for Exploring Actinobacteria Biosynthetic Diversity.</title>
        <authorList>
            <person name="Kalkreuter E."/>
            <person name="Kautsar S.A."/>
            <person name="Yang D."/>
            <person name="Bader C.D."/>
            <person name="Teijaro C.N."/>
            <person name="Fluegel L."/>
            <person name="Davis C.M."/>
            <person name="Simpson J.R."/>
            <person name="Lauterbach L."/>
            <person name="Steele A.D."/>
            <person name="Gui C."/>
            <person name="Meng S."/>
            <person name="Li G."/>
            <person name="Viehrig K."/>
            <person name="Ye F."/>
            <person name="Su P."/>
            <person name="Kiefer A.F."/>
            <person name="Nichols A."/>
            <person name="Cepeda A.J."/>
            <person name="Yan W."/>
            <person name="Fan B."/>
            <person name="Jiang Y."/>
            <person name="Adhikari A."/>
            <person name="Zheng C.-J."/>
            <person name="Schuster L."/>
            <person name="Cowan T.M."/>
            <person name="Smanski M.J."/>
            <person name="Chevrette M.G."/>
            <person name="De Carvalho L.P.S."/>
            <person name="Shen B."/>
        </authorList>
    </citation>
    <scope>NUCLEOTIDE SEQUENCE [LARGE SCALE GENOMIC DNA]</scope>
    <source>
        <strain evidence="1 2">NPDC051599</strain>
    </source>
</reference>
<protein>
    <submittedName>
        <fullName evidence="1">Uncharacterized protein</fullName>
    </submittedName>
</protein>
<comment type="caution">
    <text evidence="1">The sequence shown here is derived from an EMBL/GenBank/DDBJ whole genome shotgun (WGS) entry which is preliminary data.</text>
</comment>
<dbReference type="EMBL" id="JBITDC010000030">
    <property type="protein sequence ID" value="MFI5681590.1"/>
    <property type="molecule type" value="Genomic_DNA"/>
</dbReference>
<sequence length="180" mass="19360">MTTLSGVLPPIGLEIPCSSYAVDVPLQINVLGLIPLDFKGGIKFRVEETVPGGQGGVKMRIIGEEYSADSPVLGKVTLSQAYVDTTPLSLLEVTSTMPPVLRHTLFHDFTLTIEKPPAGDGPAVLSNPRTMTTLCDRLTVFPPQGSIYQLQQPVDFAPLDNPGQVVAQLLPFPMTRSHNP</sequence>
<name>A0ABW7YGQ7_STRCE</name>
<proteinExistence type="predicted"/>
<dbReference type="Proteomes" id="UP001612415">
    <property type="component" value="Unassembled WGS sequence"/>
</dbReference>
<evidence type="ECO:0000313" key="2">
    <source>
        <dbReference type="Proteomes" id="UP001612415"/>
    </source>
</evidence>
<gene>
    <name evidence="1" type="ORF">ACIA8P_44570</name>
</gene>
<keyword evidence="2" id="KW-1185">Reference proteome</keyword>
<evidence type="ECO:0000313" key="1">
    <source>
        <dbReference type="EMBL" id="MFI5681590.1"/>
    </source>
</evidence>
<organism evidence="1 2">
    <name type="scientific">Streptomyces cellulosae</name>
    <dbReference type="NCBI Taxonomy" id="1968"/>
    <lineage>
        <taxon>Bacteria</taxon>
        <taxon>Bacillati</taxon>
        <taxon>Actinomycetota</taxon>
        <taxon>Actinomycetes</taxon>
        <taxon>Kitasatosporales</taxon>
        <taxon>Streptomycetaceae</taxon>
        <taxon>Streptomyces</taxon>
    </lineage>
</organism>
<accession>A0ABW7YGQ7</accession>
<dbReference type="RefSeq" id="WP_398662380.1">
    <property type="nucleotide sequence ID" value="NZ_JBITDC010000030.1"/>
</dbReference>